<dbReference type="InterPro" id="IPR050991">
    <property type="entry name" value="ECM_Regulatory_Proteins"/>
</dbReference>
<evidence type="ECO:0000256" key="4">
    <source>
        <dbReference type="SAM" id="SignalP"/>
    </source>
</evidence>
<evidence type="ECO:0000256" key="3">
    <source>
        <dbReference type="SAM" id="MobiDB-lite"/>
    </source>
</evidence>
<keyword evidence="2" id="KW-0677">Repeat</keyword>
<dbReference type="InterPro" id="IPR045474">
    <property type="entry name" value="GEVED"/>
</dbReference>
<feature type="domain" description="Fibronectin type-III" evidence="5">
    <location>
        <begin position="731"/>
        <end position="824"/>
    </location>
</feature>
<evidence type="ECO:0000256" key="2">
    <source>
        <dbReference type="ARBA" id="ARBA00022737"/>
    </source>
</evidence>
<feature type="compositionally biased region" description="Polar residues" evidence="3">
    <location>
        <begin position="1597"/>
        <end position="1607"/>
    </location>
</feature>
<keyword evidence="7" id="KW-1185">Reference proteome</keyword>
<organism evidence="6 7">
    <name type="scientific">Aequorivita viscosa</name>
    <dbReference type="NCBI Taxonomy" id="797419"/>
    <lineage>
        <taxon>Bacteria</taxon>
        <taxon>Pseudomonadati</taxon>
        <taxon>Bacteroidota</taxon>
        <taxon>Flavobacteriia</taxon>
        <taxon>Flavobacteriales</taxon>
        <taxon>Flavobacteriaceae</taxon>
        <taxon>Aequorivita</taxon>
    </lineage>
</organism>
<dbReference type="InterPro" id="IPR003961">
    <property type="entry name" value="FN3_dom"/>
</dbReference>
<evidence type="ECO:0000313" key="6">
    <source>
        <dbReference type="EMBL" id="SHJ98898.1"/>
    </source>
</evidence>
<name>A0A1M6NTE0_9FLAO</name>
<feature type="region of interest" description="Disordered" evidence="3">
    <location>
        <begin position="1597"/>
        <end position="1619"/>
    </location>
</feature>
<dbReference type="PANTHER" id="PTHR46708">
    <property type="entry name" value="TENASCIN"/>
    <property type="match status" value="1"/>
</dbReference>
<dbReference type="OrthoDB" id="9792152at2"/>
<evidence type="ECO:0000259" key="5">
    <source>
        <dbReference type="PROSITE" id="PS50853"/>
    </source>
</evidence>
<dbReference type="InterPro" id="IPR026444">
    <property type="entry name" value="Secre_tail"/>
</dbReference>
<proteinExistence type="predicted"/>
<dbReference type="STRING" id="797419.SAMN05216556_12639"/>
<dbReference type="Gene3D" id="2.60.40.10">
    <property type="entry name" value="Immunoglobulins"/>
    <property type="match status" value="3"/>
</dbReference>
<dbReference type="PANTHER" id="PTHR46708:SF11">
    <property type="entry name" value="RECEPTOR-TYPE TYROSINE-PROTEIN PHOSPHATASE ETA-LIKE"/>
    <property type="match status" value="1"/>
</dbReference>
<dbReference type="RefSeq" id="WP_073221852.1">
    <property type="nucleotide sequence ID" value="NZ_FNNS01000026.1"/>
</dbReference>
<dbReference type="Pfam" id="PF00041">
    <property type="entry name" value="fn3"/>
    <property type="match status" value="1"/>
</dbReference>
<dbReference type="NCBIfam" id="TIGR04183">
    <property type="entry name" value="Por_Secre_tail"/>
    <property type="match status" value="1"/>
</dbReference>
<dbReference type="Proteomes" id="UP000184172">
    <property type="component" value="Unassembled WGS sequence"/>
</dbReference>
<evidence type="ECO:0000256" key="1">
    <source>
        <dbReference type="ARBA" id="ARBA00022729"/>
    </source>
</evidence>
<protein>
    <submittedName>
        <fullName evidence="6">Por secretion system C-terminal sorting domain-containing protein</fullName>
    </submittedName>
</protein>
<dbReference type="InterPro" id="IPR013783">
    <property type="entry name" value="Ig-like_fold"/>
</dbReference>
<feature type="signal peptide" evidence="4">
    <location>
        <begin position="1"/>
        <end position="22"/>
    </location>
</feature>
<keyword evidence="1 4" id="KW-0732">Signal</keyword>
<evidence type="ECO:0000313" key="7">
    <source>
        <dbReference type="Proteomes" id="UP000184172"/>
    </source>
</evidence>
<dbReference type="PROSITE" id="PS50853">
    <property type="entry name" value="FN3"/>
    <property type="match status" value="3"/>
</dbReference>
<dbReference type="CDD" id="cd00063">
    <property type="entry name" value="FN3"/>
    <property type="match status" value="3"/>
</dbReference>
<feature type="domain" description="Fibronectin type-III" evidence="5">
    <location>
        <begin position="461"/>
        <end position="551"/>
    </location>
</feature>
<dbReference type="Pfam" id="PF20009">
    <property type="entry name" value="GEVED"/>
    <property type="match status" value="3"/>
</dbReference>
<feature type="chain" id="PRO_5009919848" evidence="4">
    <location>
        <begin position="23"/>
        <end position="2042"/>
    </location>
</feature>
<accession>A0A1M6NTE0</accession>
<gene>
    <name evidence="6" type="ORF">SAMN04487908_13813</name>
</gene>
<dbReference type="SMART" id="SM00060">
    <property type="entry name" value="FN3"/>
    <property type="match status" value="4"/>
</dbReference>
<sequence length="2042" mass="216172">MKKTVFFLLALFMISLSWQGQAQSYCTPSMGGYGVEPITSVVFAGINNTSSASTSSPGYEDFTSLTPAEISVGDSPSITLKGNADGPYGNFYTVFIDWNQNGILDDAGEMYQLGYIVGSTGTDNISLTGVIAVPPTALAGNTRMRVIKDYYYEPGDEPEDPCGDYDYGQAEDYTVNVSIPTCLAVTNVAATITSLTAATISWTASSPAPSNGYEYALTTSSTPPASGTSTSATSVSGVALYQSVNNYVHVRSNCGLNGFSSWTTYTFMGPTPGQIGELELAANLPINSCNNFNYSQQLYFADELDVATDGGGNYISKIRFYYQTAPTSTANWNNWTVYMANTTKTEFTSATDWVAGSELTQVFSGALNIPAAGNWMEITLNPGFMWDGTSNLVIAIDENVSGYNCTAAFGAFNDPSEVGRTLLHTSDPVNADPNAPPAATGWYLTVNTLQLEVGTPPSCLSPLALTADAIAATTADVSWTAGDTETAWNISWGTPGYTPGDGDLGTASVGTTTYQITGLTASTRYDVYIQANCGGDVSDWVGPVSFTTTQIPAVLPYLDDFSTNQFSFVNGTQTNKWAYGTAAGNPGSSIYISNDNGTTNAYTTNASSVTQAYRDISIPSDATSAEFSFDWQATGEGTTYKYDYLRVWMVPTSFSPTAGSQITAAADRIKVGSDFNLGSGWTTYQNTTLDLSTFAGQTMRLVFEWRNDSSGGAQPPAAIDNISLEIPTCPAPLDLMVDAVTTTTADVSWTDQASTSAYDVKYGTPGFDPSTEGTMVPGNATGATLTGLTANTSYQFYARAKCGVGIGGSTSSWAGPITFKTACGAVAAMFENFDSYATGNIVPDCWERMVPATSAGSQSISSTSPASGNRNIYQYTSSTSNSVIVALPLFSNVNAGTHWLKLKARVGSGTGTLSVGYVTDVSDYNSFTLIEDVTITNTSYASNSEYTVVIPNTVPAGARLGIKSAANGTSHYWDDVSWEQVPSCFEPTALVATGVTETTVDIDWTAGNTESSWNISWGTPGYTPGDVNEIATAITSVTNYQITGLTAETEYDVYVQSDCESDGTSDWVGPLGIYTGYCIPTTTSDLGHIGSVTITGDLGQDISNLDSGPGLDGSGYSDFSTQTVMVTPESDITYSVTIASGTTGLKIWIDWNNDLMFDETTELVYQTSSYSGSHSGSITMPAAAGSYRMRIGSSYTPSTGPANACGHTGSGEFEDYTIEIVQLATCTEAIAGTVVGSTTMEVCALAPFSMSVTGNSEPADGLTRTWQSSPAGAGTWTDLDVASSTINIDSGIDTATDYRYHVECINGDTDDSAIISVSINPDATACYCIPEGTNSARFIDNFATTDGIQNISNLGSGFSTGGYGDFTAMTLEANAGDELNFTSGIVGGSAGFRIWVDWNQDGAFDTIEEVAYQSSGYNTAHVGSFTIPFDAATGQTRMRIVSHWLSLSGDVDPCETGFSYGEFEDYTVIINAVPGFVYNNGAWSPSDPNTNATATDDITVVDGVTSFTADIEVNNITVMSGATLNVESVLTFNGDLTIDGDLVFVSTATGNGELAAVNGTSTITGNATVQRYAQNKRSYRMVSSAVTTTTSIHDNWQEGAANSTDNPSPGFGTHITGSTTGQNGFDATATGNASMFTVDVSTQQFQAIANTDVNTLTAGDAYLLFVRGDRSIDLTDPTDNVSSETVLRATGALVTGTNTQNFASATAGNFVMFGNPYQSAVDVNSVFASSTNVNSNFLYVYDPSLGTYGSYVTVDLPSGTSGSTANQYLQPGQAAQVQVTGPATIIFNESDKAPGNFTSTNASPMMENDMLTVQLFTTENFNNHGAEHDSFRILFGEGNDNRLTLADAVKPMNFYENLGRDLNGTFLSIERRALPESAEVYPLYSAGYQANDYTLKLTVDGLEGSFLYLDDHFTGTSMLLEAGENTYSFRVDANDALSIATDRFSIRTEQRLGVDDNSLLAGIRLFPNPLNGDTFYINAPKLNGEQLAVSISDLTGRNIFEQTIDCRANTVTIPMGDNVASGVYLVTLKHGGDSNTYRLIKE</sequence>
<dbReference type="Pfam" id="PF18962">
    <property type="entry name" value="Por_Secre_tail"/>
    <property type="match status" value="1"/>
</dbReference>
<dbReference type="EMBL" id="FQYV01000038">
    <property type="protein sequence ID" value="SHJ98898.1"/>
    <property type="molecule type" value="Genomic_DNA"/>
</dbReference>
<dbReference type="InterPro" id="IPR036116">
    <property type="entry name" value="FN3_sf"/>
</dbReference>
<dbReference type="SUPFAM" id="SSF49265">
    <property type="entry name" value="Fibronectin type III"/>
    <property type="match status" value="2"/>
</dbReference>
<reference evidence="7" key="1">
    <citation type="submission" date="2016-11" db="EMBL/GenBank/DDBJ databases">
        <authorList>
            <person name="Varghese N."/>
            <person name="Submissions S."/>
        </authorList>
    </citation>
    <scope>NUCLEOTIDE SEQUENCE [LARGE SCALE GENOMIC DNA]</scope>
    <source>
        <strain evidence="7">DSM 26349</strain>
    </source>
</reference>
<feature type="domain" description="Fibronectin type-III" evidence="5">
    <location>
        <begin position="986"/>
        <end position="1078"/>
    </location>
</feature>